<comment type="caution">
    <text evidence="2">The sequence shown here is derived from an EMBL/GenBank/DDBJ whole genome shotgun (WGS) entry which is preliminary data.</text>
</comment>
<dbReference type="RefSeq" id="WP_233051345.1">
    <property type="nucleotide sequence ID" value="NZ_JAIMJA010000002.1"/>
</dbReference>
<evidence type="ECO:0000256" key="1">
    <source>
        <dbReference type="SAM" id="SignalP"/>
    </source>
</evidence>
<sequence length="114" mass="12740">MVKKTLVLSLGLLVSSLANANVDETCAEAGVRLNKVIDDWNTSVLDYSTPEKNPSVIAMYKDYKDGTLEDNFVAQCKEKWAMNQDIFECFSGVRSEMGASMCRAPETNANDWKY</sequence>
<accession>A0ABS8W7N0</accession>
<evidence type="ECO:0000313" key="3">
    <source>
        <dbReference type="Proteomes" id="UP001201273"/>
    </source>
</evidence>
<name>A0ABS8W7N0_9GAMM</name>
<evidence type="ECO:0000313" key="2">
    <source>
        <dbReference type="EMBL" id="MCE2593763.1"/>
    </source>
</evidence>
<keyword evidence="3" id="KW-1185">Reference proteome</keyword>
<proteinExistence type="predicted"/>
<keyword evidence="1" id="KW-0732">Signal</keyword>
<protein>
    <submittedName>
        <fullName evidence="2">Uncharacterized protein</fullName>
    </submittedName>
</protein>
<feature type="signal peptide" evidence="1">
    <location>
        <begin position="1"/>
        <end position="20"/>
    </location>
</feature>
<feature type="chain" id="PRO_5046190573" evidence="1">
    <location>
        <begin position="21"/>
        <end position="114"/>
    </location>
</feature>
<gene>
    <name evidence="2" type="ORF">K6Y31_02915</name>
</gene>
<dbReference type="EMBL" id="JAIMJA010000002">
    <property type="protein sequence ID" value="MCE2593763.1"/>
    <property type="molecule type" value="Genomic_DNA"/>
</dbReference>
<dbReference type="Proteomes" id="UP001201273">
    <property type="component" value="Unassembled WGS sequence"/>
</dbReference>
<reference evidence="2 3" key="1">
    <citation type="journal article" date="2022" name="Environ. Microbiol. Rep.">
        <title>Eco-phylogenetic analyses reveal divergent evolution of vitamin B12 metabolism in the marine bacterial family 'Psychromonadaceae'.</title>
        <authorList>
            <person name="Jin X."/>
            <person name="Yang Y."/>
            <person name="Cao H."/>
            <person name="Gao B."/>
            <person name="Zhao Z."/>
        </authorList>
    </citation>
    <scope>NUCLEOTIDE SEQUENCE [LARGE SCALE GENOMIC DNA]</scope>
    <source>
        <strain evidence="2 3">MKS20</strain>
    </source>
</reference>
<organism evidence="2 3">
    <name type="scientific">Motilimonas cestriensis</name>
    <dbReference type="NCBI Taxonomy" id="2742685"/>
    <lineage>
        <taxon>Bacteria</taxon>
        <taxon>Pseudomonadati</taxon>
        <taxon>Pseudomonadota</taxon>
        <taxon>Gammaproteobacteria</taxon>
        <taxon>Alteromonadales</taxon>
        <taxon>Alteromonadales genera incertae sedis</taxon>
        <taxon>Motilimonas</taxon>
    </lineage>
</organism>